<sequence>MASKNGLRIYLEKKTGKFKYRIVMDYFHPYEEKWKQVTSGSNSTTKTALEAIKNKLSLKVDKILGQYQKKTVNLTVSQALDSWLKEREATVAKGTFLTDKTSTKAFQEKFGRWQVAKMEKDHIKTFLLDLNLAPSSRNNIRAKLNLLFDFCEDEGYLTANPMYGLKLPQVKETLPHKEKREDKFFTVTEVQVLLEAMEKEAQKKKSSINARNAWRKRYLIEFQFSLGSRISETLGIRYQDIDFEQGHLHLKRQLDRYAPKAMGPQLTVLKNKHSERLIILKQRELEILNWFKAENQTKSAFVFVQASGHLFQSSTINNYLKSFHEVLPYKQKSSFVTHALRHGNVMFKKELVLMSKSLSEMGAGQIRR</sequence>
<comment type="caution">
    <text evidence="7">The sequence shown here is derived from an EMBL/GenBank/DDBJ whole genome shotgun (WGS) entry which is preliminary data.</text>
</comment>
<evidence type="ECO:0000256" key="1">
    <source>
        <dbReference type="ARBA" id="ARBA00008857"/>
    </source>
</evidence>
<dbReference type="InterPro" id="IPR002104">
    <property type="entry name" value="Integrase_catalytic"/>
</dbReference>
<dbReference type="PANTHER" id="PTHR30349:SF64">
    <property type="entry name" value="PROPHAGE INTEGRASE INTD-RELATED"/>
    <property type="match status" value="1"/>
</dbReference>
<evidence type="ECO:0000256" key="3">
    <source>
        <dbReference type="ARBA" id="ARBA00023172"/>
    </source>
</evidence>
<dbReference type="Proteomes" id="UP001153203">
    <property type="component" value="Unassembled WGS sequence"/>
</dbReference>
<name>A0A9X4P6N0_9LACT</name>
<dbReference type="Gene3D" id="1.10.443.10">
    <property type="entry name" value="Intergrase catalytic core"/>
    <property type="match status" value="1"/>
</dbReference>
<proteinExistence type="inferred from homology"/>
<dbReference type="GO" id="GO:0003677">
    <property type="term" value="F:DNA binding"/>
    <property type="evidence" value="ECO:0007669"/>
    <property type="project" value="UniProtKB-UniRule"/>
</dbReference>
<dbReference type="GO" id="GO:0006310">
    <property type="term" value="P:DNA recombination"/>
    <property type="evidence" value="ECO:0007669"/>
    <property type="project" value="UniProtKB-KW"/>
</dbReference>
<feature type="domain" description="Core-binding (CB)" evidence="6">
    <location>
        <begin position="74"/>
        <end position="152"/>
    </location>
</feature>
<feature type="domain" description="Tyr recombinase" evidence="5">
    <location>
        <begin position="180"/>
        <end position="368"/>
    </location>
</feature>
<evidence type="ECO:0000259" key="6">
    <source>
        <dbReference type="PROSITE" id="PS51900"/>
    </source>
</evidence>
<dbReference type="PROSITE" id="PS51900">
    <property type="entry name" value="CB"/>
    <property type="match status" value="1"/>
</dbReference>
<keyword evidence="2 4" id="KW-0238">DNA-binding</keyword>
<dbReference type="RefSeq" id="WP_279364454.1">
    <property type="nucleotide sequence ID" value="NZ_JAMWGB010000001.1"/>
</dbReference>
<comment type="similarity">
    <text evidence="1">Belongs to the 'phage' integrase family.</text>
</comment>
<dbReference type="InterPro" id="IPR050090">
    <property type="entry name" value="Tyrosine_recombinase_XerCD"/>
</dbReference>
<dbReference type="InterPro" id="IPR044068">
    <property type="entry name" value="CB"/>
</dbReference>
<dbReference type="PROSITE" id="PS51898">
    <property type="entry name" value="TYR_RECOMBINASE"/>
    <property type="match status" value="1"/>
</dbReference>
<dbReference type="InterPro" id="IPR013762">
    <property type="entry name" value="Integrase-like_cat_sf"/>
</dbReference>
<evidence type="ECO:0000313" key="8">
    <source>
        <dbReference type="Proteomes" id="UP001153203"/>
    </source>
</evidence>
<evidence type="ECO:0000259" key="5">
    <source>
        <dbReference type="PROSITE" id="PS51898"/>
    </source>
</evidence>
<protein>
    <submittedName>
        <fullName evidence="7">Tyrosine-type recombinase/integrase</fullName>
    </submittedName>
</protein>
<dbReference type="GO" id="GO:0015074">
    <property type="term" value="P:DNA integration"/>
    <property type="evidence" value="ECO:0007669"/>
    <property type="project" value="InterPro"/>
</dbReference>
<evidence type="ECO:0000256" key="2">
    <source>
        <dbReference type="ARBA" id="ARBA00023125"/>
    </source>
</evidence>
<dbReference type="AlphaFoldDB" id="A0A9X4P6N0"/>
<keyword evidence="3" id="KW-0233">DNA recombination</keyword>
<reference evidence="7" key="1">
    <citation type="submission" date="2022-06" db="EMBL/GenBank/DDBJ databases">
        <title>Lactococcus from bovine mastitis in China.</title>
        <authorList>
            <person name="Lin Y."/>
            <person name="Han B."/>
        </authorList>
    </citation>
    <scope>NUCLEOTIDE SEQUENCE</scope>
    <source>
        <strain evidence="7">Hebei-B-39</strain>
    </source>
</reference>
<dbReference type="EMBL" id="JAMWGI010000001">
    <property type="protein sequence ID" value="MDG6193108.1"/>
    <property type="molecule type" value="Genomic_DNA"/>
</dbReference>
<organism evidence="7 8">
    <name type="scientific">Lactococcus formosensis</name>
    <dbReference type="NCBI Taxonomy" id="1281486"/>
    <lineage>
        <taxon>Bacteria</taxon>
        <taxon>Bacillati</taxon>
        <taxon>Bacillota</taxon>
        <taxon>Bacilli</taxon>
        <taxon>Lactobacillales</taxon>
        <taxon>Streptococcaceae</taxon>
        <taxon>Lactococcus</taxon>
    </lineage>
</organism>
<accession>A0A9X4P6N0</accession>
<dbReference type="Pfam" id="PF00589">
    <property type="entry name" value="Phage_integrase"/>
    <property type="match status" value="1"/>
</dbReference>
<evidence type="ECO:0000256" key="4">
    <source>
        <dbReference type="PROSITE-ProRule" id="PRU01248"/>
    </source>
</evidence>
<dbReference type="InterPro" id="IPR010998">
    <property type="entry name" value="Integrase_recombinase_N"/>
</dbReference>
<dbReference type="SUPFAM" id="SSF56349">
    <property type="entry name" value="DNA breaking-rejoining enzymes"/>
    <property type="match status" value="1"/>
</dbReference>
<dbReference type="Gene3D" id="1.10.150.130">
    <property type="match status" value="1"/>
</dbReference>
<gene>
    <name evidence="7" type="ORF">NF708_03690</name>
</gene>
<dbReference type="InterPro" id="IPR011010">
    <property type="entry name" value="DNA_brk_join_enz"/>
</dbReference>
<evidence type="ECO:0000313" key="7">
    <source>
        <dbReference type="EMBL" id="MDG6193108.1"/>
    </source>
</evidence>
<dbReference type="PANTHER" id="PTHR30349">
    <property type="entry name" value="PHAGE INTEGRASE-RELATED"/>
    <property type="match status" value="1"/>
</dbReference>